<sequence length="146" mass="17627">MKIGKFHPRMKILKEKKDKNTIKLLLRTNTIFAVLLEIMNESLPYDDSVLSNEVTKMEIYKDNEIVEDYHLNYIINKMLIEKIKKYLTIRIYFYNSFEDCDVLYGVREALFSAEFIQKDDLIIEWENIKKIKLFNEILYEREVVSK</sequence>
<evidence type="ECO:0000313" key="2">
    <source>
        <dbReference type="Proteomes" id="UP000030655"/>
    </source>
</evidence>
<reference evidence="2" key="1">
    <citation type="submission" date="2013-02" db="EMBL/GenBank/DDBJ databases">
        <authorList>
            <consortium name="The Broad Institute Genome Sequencing Platform"/>
            <person name="Cuomo C."/>
            <person name="Becnel J."/>
            <person name="Sanscrainte N."/>
            <person name="Walker B."/>
            <person name="Young S.K."/>
            <person name="Zeng Q."/>
            <person name="Gargeya S."/>
            <person name="Fitzgerald M."/>
            <person name="Haas B."/>
            <person name="Abouelleil A."/>
            <person name="Alvarado L."/>
            <person name="Arachchi H.M."/>
            <person name="Berlin A.M."/>
            <person name="Chapman S.B."/>
            <person name="Dewar J."/>
            <person name="Goldberg J."/>
            <person name="Griggs A."/>
            <person name="Gujja S."/>
            <person name="Hansen M."/>
            <person name="Howarth C."/>
            <person name="Imamovic A."/>
            <person name="Larimer J."/>
            <person name="McCowan C."/>
            <person name="Murphy C."/>
            <person name="Neiman D."/>
            <person name="Pearson M."/>
            <person name="Priest M."/>
            <person name="Roberts A."/>
            <person name="Saif S."/>
            <person name="Shea T."/>
            <person name="Sisk P."/>
            <person name="Sykes S."/>
            <person name="Wortman J."/>
            <person name="Nusbaum C."/>
            <person name="Birren B."/>
        </authorList>
    </citation>
    <scope>NUCLEOTIDE SEQUENCE [LARGE SCALE GENOMIC DNA]</scope>
    <source>
        <strain evidence="2">PRA339</strain>
    </source>
</reference>
<accession>A0A059F4R5</accession>
<dbReference type="AlphaFoldDB" id="A0A059F4R5"/>
<dbReference type="OrthoDB" id="2187076at2759"/>
<organism evidence="1 2">
    <name type="scientific">Anncaliia algerae PRA339</name>
    <dbReference type="NCBI Taxonomy" id="1288291"/>
    <lineage>
        <taxon>Eukaryota</taxon>
        <taxon>Fungi</taxon>
        <taxon>Fungi incertae sedis</taxon>
        <taxon>Microsporidia</taxon>
        <taxon>Tubulinosematoidea</taxon>
        <taxon>Tubulinosematidae</taxon>
        <taxon>Anncaliia</taxon>
    </lineage>
</organism>
<reference evidence="1 2" key="2">
    <citation type="submission" date="2014-03" db="EMBL/GenBank/DDBJ databases">
        <title>The Genome Sequence of Anncaliia algerae insect isolate PRA339.</title>
        <authorList>
            <consortium name="The Broad Institute Genome Sequencing Platform"/>
            <consortium name="The Broad Institute Genome Sequencing Center for Infectious Disease"/>
            <person name="Cuomo C."/>
            <person name="Becnel J."/>
            <person name="Sanscrainte N."/>
            <person name="Walker B."/>
            <person name="Young S.K."/>
            <person name="Zeng Q."/>
            <person name="Gargeya S."/>
            <person name="Fitzgerald M."/>
            <person name="Haas B."/>
            <person name="Abouelleil A."/>
            <person name="Alvarado L."/>
            <person name="Arachchi H.M."/>
            <person name="Berlin A.M."/>
            <person name="Chapman S.B."/>
            <person name="Dewar J."/>
            <person name="Goldberg J."/>
            <person name="Griggs A."/>
            <person name="Gujja S."/>
            <person name="Hansen M."/>
            <person name="Howarth C."/>
            <person name="Imamovic A."/>
            <person name="Larimer J."/>
            <person name="McCowan C."/>
            <person name="Murphy C."/>
            <person name="Neiman D."/>
            <person name="Pearson M."/>
            <person name="Priest M."/>
            <person name="Roberts A."/>
            <person name="Saif S."/>
            <person name="Shea T."/>
            <person name="Sisk P."/>
            <person name="Sykes S."/>
            <person name="Wortman J."/>
            <person name="Nusbaum C."/>
            <person name="Birren B."/>
        </authorList>
    </citation>
    <scope>NUCLEOTIDE SEQUENCE [LARGE SCALE GENOMIC DNA]</scope>
    <source>
        <strain evidence="1 2">PRA339</strain>
    </source>
</reference>
<keyword evidence="2" id="KW-1185">Reference proteome</keyword>
<dbReference type="EMBL" id="KK365131">
    <property type="protein sequence ID" value="KCZ82283.1"/>
    <property type="molecule type" value="Genomic_DNA"/>
</dbReference>
<name>A0A059F4R5_9MICR</name>
<dbReference type="VEuPathDB" id="MicrosporidiaDB:H312_00306"/>
<dbReference type="HOGENOM" id="CLU_1776986_0_0_1"/>
<evidence type="ECO:0000313" key="1">
    <source>
        <dbReference type="EMBL" id="KCZ82283.1"/>
    </source>
</evidence>
<gene>
    <name evidence="1" type="ORF">H312_00306</name>
</gene>
<proteinExistence type="predicted"/>
<dbReference type="Proteomes" id="UP000030655">
    <property type="component" value="Unassembled WGS sequence"/>
</dbReference>
<protein>
    <submittedName>
        <fullName evidence="1">Uncharacterized protein</fullName>
    </submittedName>
</protein>